<proteinExistence type="predicted"/>
<protein>
    <submittedName>
        <fullName evidence="2">PhnA-like protein</fullName>
    </submittedName>
</protein>
<accession>A0AA41Z533</accession>
<name>A0AA41Z533_9HYPH</name>
<evidence type="ECO:0000313" key="3">
    <source>
        <dbReference type="Proteomes" id="UP001165667"/>
    </source>
</evidence>
<reference evidence="2" key="1">
    <citation type="submission" date="2022-05" db="EMBL/GenBank/DDBJ databases">
        <authorList>
            <person name="Pankratov T."/>
        </authorList>
    </citation>
    <scope>NUCLEOTIDE SEQUENCE</scope>
    <source>
        <strain evidence="2">BP6-180914</strain>
    </source>
</reference>
<feature type="transmembrane region" description="Helical" evidence="1">
    <location>
        <begin position="34"/>
        <end position="58"/>
    </location>
</feature>
<organism evidence="2 3">
    <name type="scientific">Lichenifustis flavocetrariae</name>
    <dbReference type="NCBI Taxonomy" id="2949735"/>
    <lineage>
        <taxon>Bacteria</taxon>
        <taxon>Pseudomonadati</taxon>
        <taxon>Pseudomonadota</taxon>
        <taxon>Alphaproteobacteria</taxon>
        <taxon>Hyphomicrobiales</taxon>
        <taxon>Lichenihabitantaceae</taxon>
        <taxon>Lichenifustis</taxon>
    </lineage>
</organism>
<keyword evidence="3" id="KW-1185">Reference proteome</keyword>
<dbReference type="EMBL" id="JAMOIM010000009">
    <property type="protein sequence ID" value="MCW6509432.1"/>
    <property type="molecule type" value="Genomic_DNA"/>
</dbReference>
<keyword evidence="1" id="KW-0472">Membrane</keyword>
<dbReference type="Proteomes" id="UP001165667">
    <property type="component" value="Unassembled WGS sequence"/>
</dbReference>
<sequence>MTSQTSVVYATADRPIQTSQGSLASLHKVSWGSIVAGVVVALVAQLLLAIFGLGIGLATVDPSSSGTPSATTLSIGAAVWWVLSGVLASAIGGFLAGRLSGKPSPMTAGYHGLVTWSVTTLVIVFLLSSTVGGILGGAFGAVTNTLGGAGHLIGGAVQTAAQAAAPSLPGLSDPLSGIESQIKSASGGQDPAQLRDMAANAVKAALTGDPSQQQQATDRAAEALAKAQGIPTDQAKIQIQQYQKQYSDAMTQAKVKAIEIADESAKATSKAAMMIVISLVLGAIAAFVGGRVGTVRSSASAYDQ</sequence>
<dbReference type="AlphaFoldDB" id="A0AA41Z533"/>
<comment type="caution">
    <text evidence="2">The sequence shown here is derived from an EMBL/GenBank/DDBJ whole genome shotgun (WGS) entry which is preliminary data.</text>
</comment>
<dbReference type="RefSeq" id="WP_282585794.1">
    <property type="nucleotide sequence ID" value="NZ_JAMOIM010000009.1"/>
</dbReference>
<feature type="transmembrane region" description="Helical" evidence="1">
    <location>
        <begin position="271"/>
        <end position="290"/>
    </location>
</feature>
<evidence type="ECO:0000256" key="1">
    <source>
        <dbReference type="SAM" id="Phobius"/>
    </source>
</evidence>
<feature type="transmembrane region" description="Helical" evidence="1">
    <location>
        <begin position="78"/>
        <end position="96"/>
    </location>
</feature>
<keyword evidence="1" id="KW-1133">Transmembrane helix</keyword>
<gene>
    <name evidence="2" type="ORF">M8523_15535</name>
</gene>
<keyword evidence="1" id="KW-0812">Transmembrane</keyword>
<evidence type="ECO:0000313" key="2">
    <source>
        <dbReference type="EMBL" id="MCW6509432.1"/>
    </source>
</evidence>